<dbReference type="PANTHER" id="PTHR24246:SF27">
    <property type="entry name" value="ADENOSINE RECEPTOR, ISOFORM A"/>
    <property type="match status" value="1"/>
</dbReference>
<feature type="transmembrane region" description="Helical" evidence="10">
    <location>
        <begin position="33"/>
        <end position="54"/>
    </location>
</feature>
<keyword evidence="2" id="KW-1003">Cell membrane</keyword>
<feature type="transmembrane region" description="Helical" evidence="10">
    <location>
        <begin position="147"/>
        <end position="163"/>
    </location>
</feature>
<evidence type="ECO:0000256" key="6">
    <source>
        <dbReference type="ARBA" id="ARBA00023136"/>
    </source>
</evidence>
<dbReference type="SMART" id="SM01381">
    <property type="entry name" value="7TM_GPCR_Srsx"/>
    <property type="match status" value="1"/>
</dbReference>
<protein>
    <recommendedName>
        <fullName evidence="11">G-protein coupled receptors family 1 profile domain-containing protein</fullName>
    </recommendedName>
</protein>
<feature type="transmembrane region" description="Helical" evidence="10">
    <location>
        <begin position="66"/>
        <end position="91"/>
    </location>
</feature>
<keyword evidence="3 10" id="KW-0812">Transmembrane</keyword>
<keyword evidence="4 10" id="KW-1133">Transmembrane helix</keyword>
<evidence type="ECO:0000259" key="11">
    <source>
        <dbReference type="PROSITE" id="PS50262"/>
    </source>
</evidence>
<dbReference type="GO" id="GO:0007186">
    <property type="term" value="P:G protein-coupled receptor signaling pathway"/>
    <property type="evidence" value="ECO:0000318"/>
    <property type="project" value="GO_Central"/>
</dbReference>
<evidence type="ECO:0000256" key="5">
    <source>
        <dbReference type="ARBA" id="ARBA00023040"/>
    </source>
</evidence>
<dbReference type="SUPFAM" id="SSF81321">
    <property type="entry name" value="Family A G protein-coupled receptor-like"/>
    <property type="match status" value="1"/>
</dbReference>
<evidence type="ECO:0000256" key="1">
    <source>
        <dbReference type="ARBA" id="ARBA00004651"/>
    </source>
</evidence>
<evidence type="ECO:0000313" key="13">
    <source>
        <dbReference type="Proteomes" id="UP000001593"/>
    </source>
</evidence>
<dbReference type="InterPro" id="IPR017452">
    <property type="entry name" value="GPCR_Rhodpsn_7TM"/>
</dbReference>
<dbReference type="PANTHER" id="PTHR24246">
    <property type="entry name" value="OLFACTORY RECEPTOR AND ADENOSINE RECEPTOR"/>
    <property type="match status" value="1"/>
</dbReference>
<dbReference type="AlphaFoldDB" id="A7RVU9"/>
<dbReference type="PROSITE" id="PS50262">
    <property type="entry name" value="G_PROTEIN_RECEP_F1_2"/>
    <property type="match status" value="1"/>
</dbReference>
<dbReference type="CDD" id="cd00637">
    <property type="entry name" value="7tm_classA_rhodopsin-like"/>
    <property type="match status" value="1"/>
</dbReference>
<sequence>MLNNTTDLNSTVLPGQVGVARPVASSPYCVGFIASYGLVAILILLGNLLSLVIFLRTNALRRKPFFLLISLSFVDFFMGVYAVSFCAGFMFSCGIIPAKYYSVKARDIFQWFFLVPFFASVHTLAAISIERVIAVVFPFYHRVVGRGFYVALVLVPWILAGGYTVVSEVFSTFIGQPQVGTNLYWTTATACLIIIIVSYTAVFVKVKSSHVVNNNHAQNLRDRKLAVTLLIVTVASVATWLPWLILQPITVYCQKCNATLSYEPFLLLLLVCVNSAINIFIYAGRIPAFREVLLGLLCKGRLLDVAGSSDRRSAEHNDTNTLEAKQTLLNTVKETRL</sequence>
<feature type="transmembrane region" description="Helical" evidence="10">
    <location>
        <begin position="265"/>
        <end position="283"/>
    </location>
</feature>
<dbReference type="Proteomes" id="UP000001593">
    <property type="component" value="Unassembled WGS sequence"/>
</dbReference>
<feature type="domain" description="G-protein coupled receptors family 1 profile" evidence="11">
    <location>
        <begin position="46"/>
        <end position="282"/>
    </location>
</feature>
<organism evidence="12 13">
    <name type="scientific">Nematostella vectensis</name>
    <name type="common">Starlet sea anemone</name>
    <dbReference type="NCBI Taxonomy" id="45351"/>
    <lineage>
        <taxon>Eukaryota</taxon>
        <taxon>Metazoa</taxon>
        <taxon>Cnidaria</taxon>
        <taxon>Anthozoa</taxon>
        <taxon>Hexacorallia</taxon>
        <taxon>Actiniaria</taxon>
        <taxon>Edwardsiidae</taxon>
        <taxon>Nematostella</taxon>
    </lineage>
</organism>
<keyword evidence="5" id="KW-0297">G-protein coupled receptor</keyword>
<gene>
    <name evidence="12" type="ORF">NEMVEDRAFT_v1g202891</name>
</gene>
<evidence type="ECO:0000256" key="4">
    <source>
        <dbReference type="ARBA" id="ARBA00022989"/>
    </source>
</evidence>
<dbReference type="EMBL" id="DS469544">
    <property type="protein sequence ID" value="EDO44514.1"/>
    <property type="molecule type" value="Genomic_DNA"/>
</dbReference>
<keyword evidence="7" id="KW-0675">Receptor</keyword>
<dbReference type="InParanoid" id="A7RVU9"/>
<feature type="transmembrane region" description="Helical" evidence="10">
    <location>
        <begin position="111"/>
        <end position="140"/>
    </location>
</feature>
<keyword evidence="13" id="KW-1185">Reference proteome</keyword>
<name>A7RVU9_NEMVE</name>
<dbReference type="HOGENOM" id="CLU_009579_16_2_1"/>
<dbReference type="eggNOG" id="KOG3656">
    <property type="taxonomic scope" value="Eukaryota"/>
</dbReference>
<dbReference type="PRINTS" id="PR00237">
    <property type="entry name" value="GPCRRHODOPSN"/>
</dbReference>
<evidence type="ECO:0000256" key="8">
    <source>
        <dbReference type="ARBA" id="ARBA00023180"/>
    </source>
</evidence>
<evidence type="ECO:0000256" key="9">
    <source>
        <dbReference type="ARBA" id="ARBA00023224"/>
    </source>
</evidence>
<dbReference type="Gene3D" id="1.20.1070.10">
    <property type="entry name" value="Rhodopsin 7-helix transmembrane proteins"/>
    <property type="match status" value="1"/>
</dbReference>
<dbReference type="GO" id="GO:0005886">
    <property type="term" value="C:plasma membrane"/>
    <property type="evidence" value="ECO:0000318"/>
    <property type="project" value="GO_Central"/>
</dbReference>
<dbReference type="GO" id="GO:0001609">
    <property type="term" value="F:G protein-coupled adenosine receptor activity"/>
    <property type="evidence" value="ECO:0000318"/>
    <property type="project" value="GO_Central"/>
</dbReference>
<dbReference type="OMA" id="CHYLLIC"/>
<accession>A7RVU9</accession>
<keyword evidence="8" id="KW-0325">Glycoprotein</keyword>
<dbReference type="Pfam" id="PF00001">
    <property type="entry name" value="7tm_1"/>
    <property type="match status" value="1"/>
</dbReference>
<evidence type="ECO:0000256" key="7">
    <source>
        <dbReference type="ARBA" id="ARBA00023170"/>
    </source>
</evidence>
<evidence type="ECO:0000256" key="2">
    <source>
        <dbReference type="ARBA" id="ARBA00022475"/>
    </source>
</evidence>
<keyword evidence="6 10" id="KW-0472">Membrane</keyword>
<evidence type="ECO:0000313" key="12">
    <source>
        <dbReference type="EMBL" id="EDO44514.1"/>
    </source>
</evidence>
<keyword evidence="9" id="KW-0807">Transducer</keyword>
<evidence type="ECO:0000256" key="3">
    <source>
        <dbReference type="ARBA" id="ARBA00022692"/>
    </source>
</evidence>
<evidence type="ECO:0000256" key="10">
    <source>
        <dbReference type="SAM" id="Phobius"/>
    </source>
</evidence>
<feature type="transmembrane region" description="Helical" evidence="10">
    <location>
        <begin position="225"/>
        <end position="245"/>
    </location>
</feature>
<dbReference type="InterPro" id="IPR000276">
    <property type="entry name" value="GPCR_Rhodpsn"/>
</dbReference>
<proteinExistence type="predicted"/>
<comment type="subcellular location">
    <subcellularLocation>
        <location evidence="1">Cell membrane</location>
        <topology evidence="1">Multi-pass membrane protein</topology>
    </subcellularLocation>
</comment>
<feature type="transmembrane region" description="Helical" evidence="10">
    <location>
        <begin position="183"/>
        <end position="204"/>
    </location>
</feature>
<dbReference type="PhylomeDB" id="A7RVU9"/>
<reference evidence="12 13" key="1">
    <citation type="journal article" date="2007" name="Science">
        <title>Sea anemone genome reveals ancestral eumetazoan gene repertoire and genomic organization.</title>
        <authorList>
            <person name="Putnam N.H."/>
            <person name="Srivastava M."/>
            <person name="Hellsten U."/>
            <person name="Dirks B."/>
            <person name="Chapman J."/>
            <person name="Salamov A."/>
            <person name="Terry A."/>
            <person name="Shapiro H."/>
            <person name="Lindquist E."/>
            <person name="Kapitonov V.V."/>
            <person name="Jurka J."/>
            <person name="Genikhovich G."/>
            <person name="Grigoriev I.V."/>
            <person name="Lucas S.M."/>
            <person name="Steele R.E."/>
            <person name="Finnerty J.R."/>
            <person name="Technau U."/>
            <person name="Martindale M.Q."/>
            <person name="Rokhsar D.S."/>
        </authorList>
    </citation>
    <scope>NUCLEOTIDE SEQUENCE [LARGE SCALE GENOMIC DNA]</scope>
    <source>
        <strain evidence="13">CH2 X CH6</strain>
    </source>
</reference>